<dbReference type="Proteomes" id="UP001054945">
    <property type="component" value="Unassembled WGS sequence"/>
</dbReference>
<evidence type="ECO:0000313" key="1">
    <source>
        <dbReference type="EMBL" id="GIY39009.1"/>
    </source>
</evidence>
<protein>
    <submittedName>
        <fullName evidence="1">Uncharacterized protein</fullName>
    </submittedName>
</protein>
<proteinExistence type="predicted"/>
<reference evidence="1 2" key="1">
    <citation type="submission" date="2021-06" db="EMBL/GenBank/DDBJ databases">
        <title>Caerostris extrusa draft genome.</title>
        <authorList>
            <person name="Kono N."/>
            <person name="Arakawa K."/>
        </authorList>
    </citation>
    <scope>NUCLEOTIDE SEQUENCE [LARGE SCALE GENOMIC DNA]</scope>
</reference>
<name>A0AAV4T162_CAEEX</name>
<gene>
    <name evidence="1" type="ORF">CEXT_711821</name>
</gene>
<accession>A0AAV4T162</accession>
<dbReference type="AlphaFoldDB" id="A0AAV4T162"/>
<sequence length="123" mass="14058">MEPGDKPEDLDDGRGFLRYIYEGHVNANIQYNVRNQTPQFRHALTLVIDNNFFKPKTSALCQQVKSLNRPLFVDRDYCVSESTSPLGQRVTTLNSDRESDKWPEASLNGSRDLSITLRGRVIN</sequence>
<dbReference type="EMBL" id="BPLR01010388">
    <property type="protein sequence ID" value="GIY39009.1"/>
    <property type="molecule type" value="Genomic_DNA"/>
</dbReference>
<comment type="caution">
    <text evidence="1">The sequence shown here is derived from an EMBL/GenBank/DDBJ whole genome shotgun (WGS) entry which is preliminary data.</text>
</comment>
<keyword evidence="2" id="KW-1185">Reference proteome</keyword>
<organism evidence="1 2">
    <name type="scientific">Caerostris extrusa</name>
    <name type="common">Bark spider</name>
    <name type="synonym">Caerostris bankana</name>
    <dbReference type="NCBI Taxonomy" id="172846"/>
    <lineage>
        <taxon>Eukaryota</taxon>
        <taxon>Metazoa</taxon>
        <taxon>Ecdysozoa</taxon>
        <taxon>Arthropoda</taxon>
        <taxon>Chelicerata</taxon>
        <taxon>Arachnida</taxon>
        <taxon>Araneae</taxon>
        <taxon>Araneomorphae</taxon>
        <taxon>Entelegynae</taxon>
        <taxon>Araneoidea</taxon>
        <taxon>Araneidae</taxon>
        <taxon>Caerostris</taxon>
    </lineage>
</organism>
<evidence type="ECO:0000313" key="2">
    <source>
        <dbReference type="Proteomes" id="UP001054945"/>
    </source>
</evidence>